<sequence>MRNYFKKIDSRGVLYFILWLCFALMAYLFETKQWVELPPSLVTNLSSSFVMFSLFFLVLLYGKEWKAKSEEKSKLSESLKSAPIVIEGGIGDDKRLQFEVYAAKRALRLRDRILAKYAFTNSHEIRQPVANIVALAMLLEKTENAQDQKELISAIKGAAEALDERIIKLNDTLTLTNVKKREPIPT</sequence>
<keyword evidence="3" id="KW-1133">Transmembrane helix</keyword>
<feature type="transmembrane region" description="Helical" evidence="3">
    <location>
        <begin position="12"/>
        <end position="29"/>
    </location>
</feature>
<evidence type="ECO:0000256" key="3">
    <source>
        <dbReference type="SAM" id="Phobius"/>
    </source>
</evidence>
<dbReference type="SUPFAM" id="SSF47384">
    <property type="entry name" value="Homodimeric domain of signal transducing histidine kinase"/>
    <property type="match status" value="1"/>
</dbReference>
<dbReference type="Proteomes" id="UP001300692">
    <property type="component" value="Unassembled WGS sequence"/>
</dbReference>
<keyword evidence="3" id="KW-0472">Membrane</keyword>
<dbReference type="EMBL" id="JAOYOD010000001">
    <property type="protein sequence ID" value="MCV9389264.1"/>
    <property type="molecule type" value="Genomic_DNA"/>
</dbReference>
<evidence type="ECO:0000313" key="6">
    <source>
        <dbReference type="Proteomes" id="UP001300692"/>
    </source>
</evidence>
<evidence type="ECO:0000256" key="2">
    <source>
        <dbReference type="ARBA" id="ARBA00012438"/>
    </source>
</evidence>
<evidence type="ECO:0000259" key="4">
    <source>
        <dbReference type="Pfam" id="PF00512"/>
    </source>
</evidence>
<comment type="catalytic activity">
    <reaction evidence="1">
        <text>ATP + protein L-histidine = ADP + protein N-phospho-L-histidine.</text>
        <dbReference type="EC" id="2.7.13.3"/>
    </reaction>
</comment>
<feature type="domain" description="Signal transduction histidine kinase dimerisation/phosphoacceptor" evidence="4">
    <location>
        <begin position="122"/>
        <end position="166"/>
    </location>
</feature>
<evidence type="ECO:0000256" key="1">
    <source>
        <dbReference type="ARBA" id="ARBA00000085"/>
    </source>
</evidence>
<keyword evidence="6" id="KW-1185">Reference proteome</keyword>
<dbReference type="RefSeq" id="WP_264140187.1">
    <property type="nucleotide sequence ID" value="NZ_JAOYOD010000001.1"/>
</dbReference>
<name>A0ABT3D0C4_9BACT</name>
<evidence type="ECO:0000313" key="5">
    <source>
        <dbReference type="EMBL" id="MCV9389264.1"/>
    </source>
</evidence>
<protein>
    <recommendedName>
        <fullName evidence="2">histidine kinase</fullName>
        <ecNumber evidence="2">2.7.13.3</ecNumber>
    </recommendedName>
</protein>
<dbReference type="InterPro" id="IPR003661">
    <property type="entry name" value="HisK_dim/P_dom"/>
</dbReference>
<accession>A0ABT3D0C4</accession>
<feature type="transmembrane region" description="Helical" evidence="3">
    <location>
        <begin position="41"/>
        <end position="62"/>
    </location>
</feature>
<keyword evidence="3" id="KW-0812">Transmembrane</keyword>
<proteinExistence type="predicted"/>
<dbReference type="CDD" id="cd00082">
    <property type="entry name" value="HisKA"/>
    <property type="match status" value="1"/>
</dbReference>
<dbReference type="Gene3D" id="1.10.287.130">
    <property type="match status" value="1"/>
</dbReference>
<reference evidence="5 6" key="1">
    <citation type="submission" date="2022-10" db="EMBL/GenBank/DDBJ databases">
        <title>Comparative genomics and taxonomic characterization of three novel marine species of genus Reichenbachiella exhibiting antioxidant and polysaccharide degradation activities.</title>
        <authorList>
            <person name="Muhammad N."/>
            <person name="Lee Y.-J."/>
            <person name="Ko J."/>
            <person name="Kim S.-G."/>
        </authorList>
    </citation>
    <scope>NUCLEOTIDE SEQUENCE [LARGE SCALE GENOMIC DNA]</scope>
    <source>
        <strain evidence="5 6">ABR2-5</strain>
    </source>
</reference>
<dbReference type="InterPro" id="IPR036097">
    <property type="entry name" value="HisK_dim/P_sf"/>
</dbReference>
<dbReference type="Pfam" id="PF00512">
    <property type="entry name" value="HisKA"/>
    <property type="match status" value="1"/>
</dbReference>
<organism evidence="5 6">
    <name type="scientific">Reichenbachiella ulvae</name>
    <dbReference type="NCBI Taxonomy" id="2980104"/>
    <lineage>
        <taxon>Bacteria</taxon>
        <taxon>Pseudomonadati</taxon>
        <taxon>Bacteroidota</taxon>
        <taxon>Cytophagia</taxon>
        <taxon>Cytophagales</taxon>
        <taxon>Reichenbachiellaceae</taxon>
        <taxon>Reichenbachiella</taxon>
    </lineage>
</organism>
<comment type="caution">
    <text evidence="5">The sequence shown here is derived from an EMBL/GenBank/DDBJ whole genome shotgun (WGS) entry which is preliminary data.</text>
</comment>
<gene>
    <name evidence="5" type="ORF">N7U62_21545</name>
</gene>
<dbReference type="EC" id="2.7.13.3" evidence="2"/>